<dbReference type="InterPro" id="IPR027897">
    <property type="entry name" value="DUF4559"/>
</dbReference>
<sequence length="207" mass="23477">MACNTNIFTEKETNNWFKASIALNVKKDGLANFLNTQLQNVHAVVGKGCGNCPIEKLIPCPTNPYCHKRNRRYCPFHKSQKPQQCHTCDKVKKNIILQHRYSVPSWRNTRAENWAQDYWEIGKCFLPPDKYNSVSSVLESDFNGVICIMLNCLHFQACLSSSCLSTPPPNNQCQLEKVRQTCRDVRHTADCKVTDAGLFPDTVHASG</sequence>
<reference evidence="1" key="2">
    <citation type="submission" date="2020-11" db="EMBL/GenBank/DDBJ databases">
        <authorList>
            <person name="McCartney M.A."/>
            <person name="Auch B."/>
            <person name="Kono T."/>
            <person name="Mallez S."/>
            <person name="Becker A."/>
            <person name="Gohl D.M."/>
            <person name="Silverstein K.A.T."/>
            <person name="Koren S."/>
            <person name="Bechman K.B."/>
            <person name="Herman A."/>
            <person name="Abrahante J.E."/>
            <person name="Garbe J."/>
        </authorList>
    </citation>
    <scope>NUCLEOTIDE SEQUENCE</scope>
    <source>
        <strain evidence="1">Duluth1</strain>
        <tissue evidence="1">Whole animal</tissue>
    </source>
</reference>
<dbReference type="EMBL" id="JAIWYP010000007">
    <property type="protein sequence ID" value="KAH3800489.1"/>
    <property type="molecule type" value="Genomic_DNA"/>
</dbReference>
<keyword evidence="2" id="KW-1185">Reference proteome</keyword>
<protein>
    <submittedName>
        <fullName evidence="1">Uncharacterized protein</fullName>
    </submittedName>
</protein>
<organism evidence="1 2">
    <name type="scientific">Dreissena polymorpha</name>
    <name type="common">Zebra mussel</name>
    <name type="synonym">Mytilus polymorpha</name>
    <dbReference type="NCBI Taxonomy" id="45954"/>
    <lineage>
        <taxon>Eukaryota</taxon>
        <taxon>Metazoa</taxon>
        <taxon>Spiralia</taxon>
        <taxon>Lophotrochozoa</taxon>
        <taxon>Mollusca</taxon>
        <taxon>Bivalvia</taxon>
        <taxon>Autobranchia</taxon>
        <taxon>Heteroconchia</taxon>
        <taxon>Euheterodonta</taxon>
        <taxon>Imparidentia</taxon>
        <taxon>Neoheterodontei</taxon>
        <taxon>Myida</taxon>
        <taxon>Dreissenoidea</taxon>
        <taxon>Dreissenidae</taxon>
        <taxon>Dreissena</taxon>
    </lineage>
</organism>
<accession>A0A9D4FMU2</accession>
<proteinExistence type="predicted"/>
<dbReference type="Pfam" id="PF15112">
    <property type="entry name" value="DUF4559"/>
    <property type="match status" value="1"/>
</dbReference>
<name>A0A9D4FMU2_DREPO</name>
<dbReference type="AlphaFoldDB" id="A0A9D4FMU2"/>
<comment type="caution">
    <text evidence="1">The sequence shown here is derived from an EMBL/GenBank/DDBJ whole genome shotgun (WGS) entry which is preliminary data.</text>
</comment>
<dbReference type="Proteomes" id="UP000828390">
    <property type="component" value="Unassembled WGS sequence"/>
</dbReference>
<reference evidence="1" key="1">
    <citation type="journal article" date="2019" name="bioRxiv">
        <title>The Genome of the Zebra Mussel, Dreissena polymorpha: A Resource for Invasive Species Research.</title>
        <authorList>
            <person name="McCartney M.A."/>
            <person name="Auch B."/>
            <person name="Kono T."/>
            <person name="Mallez S."/>
            <person name="Zhang Y."/>
            <person name="Obille A."/>
            <person name="Becker A."/>
            <person name="Abrahante J.E."/>
            <person name="Garbe J."/>
            <person name="Badalamenti J.P."/>
            <person name="Herman A."/>
            <person name="Mangelson H."/>
            <person name="Liachko I."/>
            <person name="Sullivan S."/>
            <person name="Sone E.D."/>
            <person name="Koren S."/>
            <person name="Silverstein K.A.T."/>
            <person name="Beckman K.B."/>
            <person name="Gohl D.M."/>
        </authorList>
    </citation>
    <scope>NUCLEOTIDE SEQUENCE</scope>
    <source>
        <strain evidence="1">Duluth1</strain>
        <tissue evidence="1">Whole animal</tissue>
    </source>
</reference>
<evidence type="ECO:0000313" key="2">
    <source>
        <dbReference type="Proteomes" id="UP000828390"/>
    </source>
</evidence>
<evidence type="ECO:0000313" key="1">
    <source>
        <dbReference type="EMBL" id="KAH3800489.1"/>
    </source>
</evidence>
<gene>
    <name evidence="1" type="ORF">DPMN_154122</name>
</gene>